<keyword evidence="2" id="KW-0540">Nuclease</keyword>
<dbReference type="GO" id="GO:0004519">
    <property type="term" value="F:endonuclease activity"/>
    <property type="evidence" value="ECO:0007669"/>
    <property type="project" value="UniProtKB-KW"/>
</dbReference>
<dbReference type="AlphaFoldDB" id="A0A6L5R3P7"/>
<keyword evidence="2" id="KW-0255">Endonuclease</keyword>
<dbReference type="Gene3D" id="1.10.30.50">
    <property type="match status" value="1"/>
</dbReference>
<accession>A0A6L5R3P7</accession>
<name>A0A6L5R3P7_9MICO</name>
<keyword evidence="2" id="KW-0378">Hydrolase</keyword>
<comment type="caution">
    <text evidence="2">The sequence shown here is derived from an EMBL/GenBank/DDBJ whole genome shotgun (WGS) entry which is preliminary data.</text>
</comment>
<dbReference type="InterPro" id="IPR003615">
    <property type="entry name" value="HNH_nuc"/>
</dbReference>
<evidence type="ECO:0000313" key="2">
    <source>
        <dbReference type="EMBL" id="MRX44505.1"/>
    </source>
</evidence>
<dbReference type="GO" id="GO:0008270">
    <property type="term" value="F:zinc ion binding"/>
    <property type="evidence" value="ECO:0007669"/>
    <property type="project" value="InterPro"/>
</dbReference>
<organism evidence="2 3">
    <name type="scientific">Agromyces kandeliae</name>
    <dbReference type="NCBI Taxonomy" id="2666141"/>
    <lineage>
        <taxon>Bacteria</taxon>
        <taxon>Bacillati</taxon>
        <taxon>Actinomycetota</taxon>
        <taxon>Actinomycetes</taxon>
        <taxon>Micrococcales</taxon>
        <taxon>Microbacteriaceae</taxon>
        <taxon>Agromyces</taxon>
    </lineage>
</organism>
<sequence length="239" mass="26730">MVRWHRDEVILAGDLVVKNGWNAIRATSREARDLSSLLRRAQLHPGETLPKNFRSPSSIQRKTYDLLTADEAYRGKPTRFGPHDREVVRAFREKPEEMGHRADAIRAALVSGEALVNPDAQPDIDDEATAWEGGILEFVARRRERNSTIRRKKIESVLAHGGSLSCEACGFEFSTAYGPRGEGYIEVHHVSPLHVTGETETSLESLALVCSNCHRMCHRGEWITPADVAALLRAASQRR</sequence>
<proteinExistence type="predicted"/>
<dbReference type="Pfam" id="PF01844">
    <property type="entry name" value="HNH"/>
    <property type="match status" value="1"/>
</dbReference>
<reference evidence="2 3" key="1">
    <citation type="submission" date="2019-11" db="EMBL/GenBank/DDBJ databases">
        <title>Agromyces kandeliae sp. nov., isolated from mangrove soil.</title>
        <authorList>
            <person name="Wang R."/>
        </authorList>
    </citation>
    <scope>NUCLEOTIDE SEQUENCE [LARGE SCALE GENOMIC DNA]</scope>
    <source>
        <strain evidence="2 3">Q22</strain>
    </source>
</reference>
<dbReference type="GO" id="GO:0003676">
    <property type="term" value="F:nucleic acid binding"/>
    <property type="evidence" value="ECO:0007669"/>
    <property type="project" value="InterPro"/>
</dbReference>
<dbReference type="Proteomes" id="UP000476511">
    <property type="component" value="Unassembled WGS sequence"/>
</dbReference>
<dbReference type="SMART" id="SM00507">
    <property type="entry name" value="HNHc"/>
    <property type="match status" value="1"/>
</dbReference>
<feature type="domain" description="HNH nuclease" evidence="1">
    <location>
        <begin position="153"/>
        <end position="215"/>
    </location>
</feature>
<gene>
    <name evidence="2" type="ORF">GJR97_12315</name>
</gene>
<dbReference type="EMBL" id="WKJD01000016">
    <property type="protein sequence ID" value="MRX44505.1"/>
    <property type="molecule type" value="Genomic_DNA"/>
</dbReference>
<evidence type="ECO:0000259" key="1">
    <source>
        <dbReference type="SMART" id="SM00507"/>
    </source>
</evidence>
<keyword evidence="3" id="KW-1185">Reference proteome</keyword>
<protein>
    <submittedName>
        <fullName evidence="2">HNH endonuclease</fullName>
    </submittedName>
</protein>
<evidence type="ECO:0000313" key="3">
    <source>
        <dbReference type="Proteomes" id="UP000476511"/>
    </source>
</evidence>
<dbReference type="CDD" id="cd00085">
    <property type="entry name" value="HNHc"/>
    <property type="match status" value="1"/>
</dbReference>
<dbReference type="InterPro" id="IPR002711">
    <property type="entry name" value="HNH"/>
</dbReference>